<evidence type="ECO:0000313" key="2">
    <source>
        <dbReference type="EMBL" id="KAK0482724.1"/>
    </source>
</evidence>
<dbReference type="EMBL" id="JAUEPR010000007">
    <property type="protein sequence ID" value="KAK0482724.1"/>
    <property type="molecule type" value="Genomic_DNA"/>
</dbReference>
<evidence type="ECO:0000313" key="3">
    <source>
        <dbReference type="Proteomes" id="UP001175227"/>
    </source>
</evidence>
<dbReference type="Gene3D" id="1.20.930.20">
    <property type="entry name" value="Adaptor protein Cbl, N-terminal domain"/>
    <property type="match status" value="1"/>
</dbReference>
<name>A0AA39PEQ0_9AGAR</name>
<organism evidence="2 3">
    <name type="scientific">Armillaria novae-zelandiae</name>
    <dbReference type="NCBI Taxonomy" id="153914"/>
    <lineage>
        <taxon>Eukaryota</taxon>
        <taxon>Fungi</taxon>
        <taxon>Dikarya</taxon>
        <taxon>Basidiomycota</taxon>
        <taxon>Agaricomycotina</taxon>
        <taxon>Agaricomycetes</taxon>
        <taxon>Agaricomycetidae</taxon>
        <taxon>Agaricales</taxon>
        <taxon>Marasmiineae</taxon>
        <taxon>Physalacriaceae</taxon>
        <taxon>Armillaria</taxon>
    </lineage>
</organism>
<reference evidence="2" key="1">
    <citation type="submission" date="2023-06" db="EMBL/GenBank/DDBJ databases">
        <authorList>
            <consortium name="Lawrence Berkeley National Laboratory"/>
            <person name="Ahrendt S."/>
            <person name="Sahu N."/>
            <person name="Indic B."/>
            <person name="Wong-Bajracharya J."/>
            <person name="Merenyi Z."/>
            <person name="Ke H.-M."/>
            <person name="Monk M."/>
            <person name="Kocsube S."/>
            <person name="Drula E."/>
            <person name="Lipzen A."/>
            <person name="Balint B."/>
            <person name="Henrissat B."/>
            <person name="Andreopoulos B."/>
            <person name="Martin F.M."/>
            <person name="Harder C.B."/>
            <person name="Rigling D."/>
            <person name="Ford K.L."/>
            <person name="Foster G.D."/>
            <person name="Pangilinan J."/>
            <person name="Papanicolaou A."/>
            <person name="Barry K."/>
            <person name="LaButti K."/>
            <person name="Viragh M."/>
            <person name="Koriabine M."/>
            <person name="Yan M."/>
            <person name="Riley R."/>
            <person name="Champramary S."/>
            <person name="Plett K.L."/>
            <person name="Tsai I.J."/>
            <person name="Slot J."/>
            <person name="Sipos G."/>
            <person name="Plett J."/>
            <person name="Nagy L.G."/>
            <person name="Grigoriev I.V."/>
        </authorList>
    </citation>
    <scope>NUCLEOTIDE SEQUENCE</scope>
    <source>
        <strain evidence="2">ICMP 16352</strain>
    </source>
</reference>
<dbReference type="InterPro" id="IPR036537">
    <property type="entry name" value="Adaptor_Cbl_N_dom_sf"/>
</dbReference>
<gene>
    <name evidence="2" type="ORF">IW261DRAFT_1606539</name>
</gene>
<keyword evidence="1" id="KW-1133">Transmembrane helix</keyword>
<keyword evidence="3" id="KW-1185">Reference proteome</keyword>
<accession>A0AA39PEQ0</accession>
<dbReference type="CDD" id="cd21037">
    <property type="entry name" value="MLKL_NTD"/>
    <property type="match status" value="1"/>
</dbReference>
<comment type="caution">
    <text evidence="2">The sequence shown here is derived from an EMBL/GenBank/DDBJ whole genome shotgun (WGS) entry which is preliminary data.</text>
</comment>
<feature type="transmembrane region" description="Helical" evidence="1">
    <location>
        <begin position="782"/>
        <end position="803"/>
    </location>
</feature>
<evidence type="ECO:0000256" key="1">
    <source>
        <dbReference type="SAM" id="Phobius"/>
    </source>
</evidence>
<keyword evidence="1" id="KW-0472">Membrane</keyword>
<evidence type="ECO:0008006" key="4">
    <source>
        <dbReference type="Google" id="ProtNLM"/>
    </source>
</evidence>
<proteinExistence type="predicted"/>
<sequence>MPHNSSIDKWIQSAKFITTVGEMAPFPYIKGAAGCVVIILEAIEKAEKNDEDLRALADDIGTTMRIVKETIESHGISSATHFQAVCGDFQTYLENLLSNLDITQRNLNDKRYKRFLKALKARRIADTINDFKQRISNIKSDYIVRGITELQLEVPVMQDVLSTRITEAVETSQFCITSTVESRSDRIINEIRNLREIQREHMTKTCTRVQDRYGYYKGMFRDLAPGDIYLIKMDPHDRQHGYCTVENSNTHKLIHIYKSRIGNEEEVMKQLDHDIDIFIRPRHPNIAQVFGVCRSPSLPAIIFHGSMQVPVDKYLDSQPVQDLIPVLTNLFRDIPSILAHLAEHYHNPEDHIDEHGTGIYVNEHGRLLLVNIIHPYVIMTTWYSYDRHIDPLQSYWNLHTPGLALIHLCDIWGGLPWMALLAAYDSICTCQIERYQVQPFHQQGQHYMPGSILTAHGQTLVGGIQDKSQLSEWDVWWRGPSYLSEDMAPFIFHLPSTDCGPIVIDPLVHPIQEFKGNTIPILHAGTVPHYLEICLHSHIAISSSWIAQASHLDTSLRSRGCIDNDGLYQIYGYFSVLIEPLDKHGKHFHLCDTFMVEDIHMLSLFISPPVVDYSSHKISVMPVLTWLYDGDLEISLDEAEQVFGFKLITSWVSWSSLCSSSLAAIPKLNVEHGYNLAKGGTDICEFFGWPVLELFDVPKSMECEEWMTSNTASKSLESQLIIISEGAQQTLCEDVLLAGSPWHDVEYVVMERIEEVDANNEATKMNITAAMQHNVYPRCSELLIVVITAIVTLLLALFVQIYLHQ</sequence>
<keyword evidence="1" id="KW-0812">Transmembrane</keyword>
<dbReference type="GO" id="GO:0007166">
    <property type="term" value="P:cell surface receptor signaling pathway"/>
    <property type="evidence" value="ECO:0007669"/>
    <property type="project" value="InterPro"/>
</dbReference>
<dbReference type="AlphaFoldDB" id="A0AA39PEQ0"/>
<dbReference type="InterPro" id="IPR059179">
    <property type="entry name" value="MLKL-like_MCAfunc"/>
</dbReference>
<dbReference type="Proteomes" id="UP001175227">
    <property type="component" value="Unassembled WGS sequence"/>
</dbReference>
<protein>
    <recommendedName>
        <fullName evidence="4">Protein kinase domain-containing protein</fullName>
    </recommendedName>
</protein>